<proteinExistence type="evidence at protein level"/>
<feature type="compositionally biased region" description="Acidic residues" evidence="3">
    <location>
        <begin position="154"/>
        <end position="165"/>
    </location>
</feature>
<comment type="subcellular location">
    <subcellularLocation>
        <location evidence="1">Cytoplasm</location>
    </subcellularLocation>
</comment>
<dbReference type="PANTHER" id="PTHR12299:SF17">
    <property type="entry name" value="AT19571P-RELATED"/>
    <property type="match status" value="1"/>
</dbReference>
<evidence type="ECO:0007829" key="10">
    <source>
        <dbReference type="PDB" id="7Z3O"/>
    </source>
</evidence>
<dbReference type="GO" id="GO:0005634">
    <property type="term" value="C:nucleus"/>
    <property type="evidence" value="ECO:0007669"/>
    <property type="project" value="TreeGrafter"/>
</dbReference>
<feature type="compositionally biased region" description="Basic residues" evidence="3">
    <location>
        <begin position="87"/>
        <end position="97"/>
    </location>
</feature>
<feature type="domain" description="Hyaluronan/mRNA-binding protein" evidence="4">
    <location>
        <begin position="97"/>
        <end position="200"/>
    </location>
</feature>
<dbReference type="Gene3D" id="6.10.140.1040">
    <property type="match status" value="1"/>
</dbReference>
<gene>
    <name evidence="5" type="ORF">CTHT_0022330</name>
</gene>
<reference evidence="11" key="4">
    <citation type="journal article" date="2024" name="Nat. Commun.">
        <title>Methionine aminopeptidase 2 and its autoproteolysis product have different binding sites on the ribosome.</title>
        <authorList>
            <person name="Klein M.A."/>
            <person name="Wild K."/>
            <person name="Kisonaite M."/>
            <person name="Sinning I."/>
        </authorList>
    </citation>
    <scope>STRUCTURE BY ELECTRON MICROSCOPY (3.10 ANGSTROMS)</scope>
</reference>
<reference evidence="7 8" key="2">
    <citation type="journal article" date="2022" name="Nat. Commun.">
        <title>High-resolution structures of a thermophilic eukaryotic 80S ribosome reveal atomistic details of translocation.</title>
        <authorList>
            <person name="Kisonaite M."/>
            <person name="Wild K."/>
            <person name="Lapouge K."/>
            <person name="Ruppert T."/>
            <person name="Sinning I."/>
        </authorList>
    </citation>
    <scope>STRUCTURE BY ELECTRON MICROSCOPY (2.90 ANGSTROMS)</scope>
</reference>
<dbReference type="SMART" id="SM01233">
    <property type="entry name" value="HABP4_PAI-RBP1"/>
    <property type="match status" value="1"/>
</dbReference>
<feature type="region of interest" description="Disordered" evidence="3">
    <location>
        <begin position="195"/>
        <end position="302"/>
    </location>
</feature>
<dbReference type="HOGENOM" id="CLU_043312_1_1_1"/>
<dbReference type="OMA" id="KKWAGAK"/>
<dbReference type="GO" id="GO:0005737">
    <property type="term" value="C:cytoplasm"/>
    <property type="evidence" value="ECO:0007669"/>
    <property type="project" value="UniProtKB-SubCell"/>
</dbReference>
<dbReference type="PDB" id="7OLD">
    <property type="method" value="EM"/>
    <property type="resolution" value="3.00 A"/>
    <property type="chains" value="B=1-302"/>
</dbReference>
<dbReference type="Proteomes" id="UP000008066">
    <property type="component" value="Unassembled WGS sequence"/>
</dbReference>
<dbReference type="EMBL" id="GL988041">
    <property type="protein sequence ID" value="EGS20404.1"/>
    <property type="molecule type" value="Genomic_DNA"/>
</dbReference>
<dbReference type="KEGG" id="cthr:CTHT_0022330"/>
<feature type="compositionally biased region" description="Polar residues" evidence="3">
    <location>
        <begin position="110"/>
        <end position="123"/>
    </location>
</feature>
<evidence type="ECO:0000256" key="1">
    <source>
        <dbReference type="ARBA" id="ARBA00004496"/>
    </source>
</evidence>
<feature type="region of interest" description="Disordered" evidence="3">
    <location>
        <begin position="1"/>
        <end position="167"/>
    </location>
</feature>
<evidence type="ECO:0007829" key="11">
    <source>
        <dbReference type="PDB" id="8OO0"/>
    </source>
</evidence>
<keyword evidence="7 8" id="KW-0002">3D-structure</keyword>
<evidence type="ECO:0000259" key="4">
    <source>
        <dbReference type="SMART" id="SM01233"/>
    </source>
</evidence>
<evidence type="ECO:0007829" key="9">
    <source>
        <dbReference type="PDB" id="7Z3N"/>
    </source>
</evidence>
<organism evidence="6">
    <name type="scientific">Chaetomium thermophilum (strain DSM 1495 / CBS 144.50 / IMI 039719)</name>
    <name type="common">Thermochaetoides thermophila</name>
    <dbReference type="NCBI Taxonomy" id="759272"/>
    <lineage>
        <taxon>Eukaryota</taxon>
        <taxon>Fungi</taxon>
        <taxon>Dikarya</taxon>
        <taxon>Ascomycota</taxon>
        <taxon>Pezizomycotina</taxon>
        <taxon>Sordariomycetes</taxon>
        <taxon>Sordariomycetidae</taxon>
        <taxon>Sordariales</taxon>
        <taxon>Chaetomiaceae</taxon>
        <taxon>Thermochaetoides</taxon>
    </lineage>
</organism>
<reference evidence="5 6" key="1">
    <citation type="journal article" date="2011" name="Cell">
        <title>Insight into structure and assembly of the nuclear pore complex by utilizing the genome of a eukaryotic thermophile.</title>
        <authorList>
            <person name="Amlacher S."/>
            <person name="Sarges P."/>
            <person name="Flemming D."/>
            <person name="van Noort V."/>
            <person name="Kunze R."/>
            <person name="Devos D.P."/>
            <person name="Arumugam M."/>
            <person name="Bork P."/>
            <person name="Hurt E."/>
        </authorList>
    </citation>
    <scope>NUCLEOTIDE SEQUENCE [LARGE SCALE GENOMIC DNA]</scope>
    <source>
        <strain evidence="6">DSM 1495 / CBS 144.50 / IMI 039719</strain>
    </source>
</reference>
<dbReference type="PDB" id="7Z3N">
    <property type="method" value="EM"/>
    <property type="resolution" value="3.20 A"/>
    <property type="chains" value="B=1-302"/>
</dbReference>
<reference evidence="9 10" key="3">
    <citation type="journal article" date="2023" name="Nat. Struct. Mol. Biol.">
        <title>Structural inventory of cotranslational protein folding by the eukaryotic RAC complex.</title>
        <authorList>
            <person name="Kisonaite M."/>
            <person name="Wild K."/>
            <person name="Lapouge K."/>
            <person name="Gese G.V."/>
            <person name="Kellner N."/>
            <person name="Hurt E."/>
            <person name="Sinning I."/>
        </authorList>
    </citation>
    <scope>STRUCTURE BY ELECTRON MICROSCOPY (3.20 ANGSTROMS)</scope>
</reference>
<dbReference type="GeneID" id="18256271"/>
<evidence type="ECO:0007829" key="8">
    <source>
        <dbReference type="PDB" id="7OLD"/>
    </source>
</evidence>
<evidence type="ECO:0000256" key="2">
    <source>
        <dbReference type="ARBA" id="ARBA00022490"/>
    </source>
</evidence>
<feature type="compositionally biased region" description="Basic and acidic residues" evidence="3">
    <location>
        <begin position="64"/>
        <end position="84"/>
    </location>
</feature>
<dbReference type="InterPro" id="IPR019084">
    <property type="entry name" value="STM1-like_N"/>
</dbReference>
<dbReference type="OrthoDB" id="5426471at2759"/>
<keyword evidence="2" id="KW-0963">Cytoplasm</keyword>
<feature type="compositionally biased region" description="Gly residues" evidence="3">
    <location>
        <begin position="268"/>
        <end position="278"/>
    </location>
</feature>
<dbReference type="Pfam" id="PF09598">
    <property type="entry name" value="Stm1_N"/>
    <property type="match status" value="1"/>
</dbReference>
<dbReference type="PANTHER" id="PTHR12299">
    <property type="entry name" value="HYALURONIC ACID-BINDING PROTEIN 4"/>
    <property type="match status" value="1"/>
</dbReference>
<dbReference type="Pfam" id="PF04774">
    <property type="entry name" value="HABP4_PAI-RBP1"/>
    <property type="match status" value="1"/>
</dbReference>
<keyword evidence="6" id="KW-1185">Reference proteome</keyword>
<feature type="compositionally biased region" description="Basic and acidic residues" evidence="3">
    <location>
        <begin position="195"/>
        <end position="216"/>
    </location>
</feature>
<dbReference type="eggNOG" id="KOG2945">
    <property type="taxonomic scope" value="Eukaryota"/>
</dbReference>
<feature type="compositionally biased region" description="Basic and acidic residues" evidence="3">
    <location>
        <begin position="225"/>
        <end position="251"/>
    </location>
</feature>
<evidence type="ECO:0007829" key="7">
    <source>
        <dbReference type="PDB" id="7OLC"/>
    </source>
</evidence>
<accession>G0S428</accession>
<evidence type="ECO:0000313" key="6">
    <source>
        <dbReference type="Proteomes" id="UP000008066"/>
    </source>
</evidence>
<dbReference type="PDB" id="7OLC">
    <property type="method" value="EM"/>
    <property type="resolution" value="2.90 A"/>
    <property type="chains" value="B=1-302"/>
</dbReference>
<dbReference type="GO" id="GO:0003723">
    <property type="term" value="F:RNA binding"/>
    <property type="evidence" value="ECO:0007669"/>
    <property type="project" value="InterPro"/>
</dbReference>
<dbReference type="PDB" id="8OO0">
    <property type="method" value="EM"/>
    <property type="resolution" value="3.10 A"/>
    <property type="chains" value="B=1-302"/>
</dbReference>
<evidence type="ECO:0000313" key="5">
    <source>
        <dbReference type="EMBL" id="EGS20404.1"/>
    </source>
</evidence>
<protein>
    <recommendedName>
        <fullName evidence="4">Hyaluronan/mRNA-binding protein domain-containing protein</fullName>
    </recommendedName>
</protein>
<dbReference type="STRING" id="759272.G0S428"/>
<dbReference type="RefSeq" id="XP_006692700.1">
    <property type="nucleotide sequence ID" value="XM_006692637.1"/>
</dbReference>
<dbReference type="PDB" id="7Z3O">
    <property type="method" value="EM"/>
    <property type="resolution" value="3.30 A"/>
    <property type="chains" value="B=1-302"/>
</dbReference>
<dbReference type="InterPro" id="IPR006861">
    <property type="entry name" value="HABP4_PAIRBP1-bd"/>
</dbReference>
<dbReference type="AlphaFoldDB" id="G0S428"/>
<sequence>MSVASKNPFDILGNTEDETPVVPVKAVEKTSTHTAKRNTDGLPPKGHAAGNRRGGANVSGNEAAFRDRNAGRDANRGKPTDEAAPRGGRRGGFRGRGKREEGDRHPTRSAPRSNSEKQASQGWGATEGEAELKDEQAAEEIAQTEKKEAAEGEAAPEAEAKEEEPQEKVLTYDQYLAKLAEKKLALEQENALKVRKPNEGAEDKFKGLKPLTKNEDEALFAPTVQKKERQRERKTKQIIEIENRYVEERPRGGRGGRGARDGARGGRGRGGAPRGGRGGAKENAAPAINTNDETAFPSLGSR</sequence>
<dbReference type="InterPro" id="IPR039764">
    <property type="entry name" value="HABP4/SERBP1-like"/>
</dbReference>
<evidence type="ECO:0000256" key="3">
    <source>
        <dbReference type="SAM" id="MobiDB-lite"/>
    </source>
</evidence>
<dbReference type="EMDB" id="EMD-17004"/>
<name>G0S428_CHATD</name>